<sequence length="523" mass="59129">MGRSKNTLTLSMMSGSIILVLVLQGFWLKSSYKNAVEQFDRETGFLFRTTVMSLQDSLIRENIEMISADSLPVPSLPAPGRSDTVFPRTFSRSVLNTVPDSATISIIVSSAKRRGNAAFARLPEDRVSDYKDSVTSYFILREADSLRIRDIEKEYRAVLDEAGIYIPFKVIKTPFDTLMSDTKALFPPRTLYLGRKEEAGEQIKSHLPAIPGWRKDSPRFITHHEDERLPRAEHVFLPQTGIVSVQFEKAASRWLLLGELAPQLLFSLVMILFIGISFYFMYRSLRMQQRLMLLKNDFVSNMTHELKTPVATASVAIEALRSFRTLDDPERTHEYLEIAQHELNRLTLLTDNILKAAIFESKGIAIHIETFELKEVVAQVLASMKLVFEKKRASVTFHAEGDDFRARGGKAHIVNLFYNLLDNALKYSPGEPEISVRLKCVKDGVLLNIRDKGIGIPPEFHKKVFEKFFRVPSGNVHNIKGHGLGLNYVAGVVKSHGGTIRLDSQPGKGSTFIVYLPKHYEKN</sequence>
<keyword evidence="5 8" id="KW-0418">Kinase</keyword>
<evidence type="ECO:0000313" key="8">
    <source>
        <dbReference type="EMBL" id="TCS88993.1"/>
    </source>
</evidence>
<dbReference type="SMART" id="SM00387">
    <property type="entry name" value="HATPase_c"/>
    <property type="match status" value="1"/>
</dbReference>
<proteinExistence type="predicted"/>
<keyword evidence="4" id="KW-0808">Transferase</keyword>
<dbReference type="RefSeq" id="WP_132128097.1">
    <property type="nucleotide sequence ID" value="NZ_CP042432.1"/>
</dbReference>
<dbReference type="SUPFAM" id="SSF47384">
    <property type="entry name" value="Homodimeric domain of signal transducing histidine kinase"/>
    <property type="match status" value="1"/>
</dbReference>
<protein>
    <recommendedName>
        <fullName evidence="2">histidine kinase</fullName>
        <ecNumber evidence="2">2.7.13.3</ecNumber>
    </recommendedName>
</protein>
<comment type="caution">
    <text evidence="8">The sequence shown here is derived from an EMBL/GenBank/DDBJ whole genome shotgun (WGS) entry which is preliminary data.</text>
</comment>
<dbReference type="InterPro" id="IPR004358">
    <property type="entry name" value="Sig_transdc_His_kin-like_C"/>
</dbReference>
<dbReference type="Gene3D" id="3.30.565.10">
    <property type="entry name" value="Histidine kinase-like ATPase, C-terminal domain"/>
    <property type="match status" value="1"/>
</dbReference>
<dbReference type="SMART" id="SM00388">
    <property type="entry name" value="HisKA"/>
    <property type="match status" value="1"/>
</dbReference>
<dbReference type="InterPro" id="IPR003661">
    <property type="entry name" value="HisK_dim/P_dom"/>
</dbReference>
<name>A0A4V2UU40_9SPHI</name>
<dbReference type="CDD" id="cd00075">
    <property type="entry name" value="HATPase"/>
    <property type="match status" value="1"/>
</dbReference>
<dbReference type="InterPro" id="IPR036890">
    <property type="entry name" value="HATPase_C_sf"/>
</dbReference>
<dbReference type="Gene3D" id="1.10.287.130">
    <property type="match status" value="1"/>
</dbReference>
<evidence type="ECO:0000256" key="2">
    <source>
        <dbReference type="ARBA" id="ARBA00012438"/>
    </source>
</evidence>
<keyword evidence="6" id="KW-0812">Transmembrane</keyword>
<dbReference type="FunFam" id="3.30.565.10:FF:000006">
    <property type="entry name" value="Sensor histidine kinase WalK"/>
    <property type="match status" value="1"/>
</dbReference>
<dbReference type="AlphaFoldDB" id="A0A4V2UU40"/>
<dbReference type="EC" id="2.7.13.3" evidence="2"/>
<keyword evidence="6" id="KW-0472">Membrane</keyword>
<dbReference type="EMBL" id="SMAD01000002">
    <property type="protein sequence ID" value="TCS88993.1"/>
    <property type="molecule type" value="Genomic_DNA"/>
</dbReference>
<dbReference type="PRINTS" id="PR00344">
    <property type="entry name" value="BCTRLSENSOR"/>
</dbReference>
<dbReference type="Pfam" id="PF00512">
    <property type="entry name" value="HisKA"/>
    <property type="match status" value="1"/>
</dbReference>
<dbReference type="Proteomes" id="UP000295807">
    <property type="component" value="Unassembled WGS sequence"/>
</dbReference>
<evidence type="ECO:0000256" key="1">
    <source>
        <dbReference type="ARBA" id="ARBA00000085"/>
    </source>
</evidence>
<dbReference type="Pfam" id="PF02518">
    <property type="entry name" value="HATPase_c"/>
    <property type="match status" value="1"/>
</dbReference>
<evidence type="ECO:0000256" key="4">
    <source>
        <dbReference type="ARBA" id="ARBA00022679"/>
    </source>
</evidence>
<feature type="transmembrane region" description="Helical" evidence="6">
    <location>
        <begin position="264"/>
        <end position="282"/>
    </location>
</feature>
<keyword evidence="6" id="KW-1133">Transmembrane helix</keyword>
<evidence type="ECO:0000256" key="6">
    <source>
        <dbReference type="SAM" id="Phobius"/>
    </source>
</evidence>
<dbReference type="InterPro" id="IPR005467">
    <property type="entry name" value="His_kinase_dom"/>
</dbReference>
<feature type="transmembrane region" description="Helical" evidence="6">
    <location>
        <begin position="7"/>
        <end position="28"/>
    </location>
</feature>
<comment type="catalytic activity">
    <reaction evidence="1">
        <text>ATP + protein L-histidine = ADP + protein N-phospho-L-histidine.</text>
        <dbReference type="EC" id="2.7.13.3"/>
    </reaction>
</comment>
<evidence type="ECO:0000256" key="5">
    <source>
        <dbReference type="ARBA" id="ARBA00022777"/>
    </source>
</evidence>
<feature type="domain" description="Histidine kinase" evidence="7">
    <location>
        <begin position="301"/>
        <end position="520"/>
    </location>
</feature>
<dbReference type="PROSITE" id="PS50109">
    <property type="entry name" value="HIS_KIN"/>
    <property type="match status" value="1"/>
</dbReference>
<reference evidence="8 9" key="1">
    <citation type="submission" date="2019-03" db="EMBL/GenBank/DDBJ databases">
        <title>Genomic Encyclopedia of Type Strains, Phase IV (KMG-IV): sequencing the most valuable type-strain genomes for metagenomic binning, comparative biology and taxonomic classification.</title>
        <authorList>
            <person name="Goeker M."/>
        </authorList>
    </citation>
    <scope>NUCLEOTIDE SEQUENCE [LARGE SCALE GENOMIC DNA]</scope>
    <source>
        <strain evidence="8 9">DSM 21100</strain>
    </source>
</reference>
<dbReference type="PANTHER" id="PTHR43547:SF2">
    <property type="entry name" value="HYBRID SIGNAL TRANSDUCTION HISTIDINE KINASE C"/>
    <property type="match status" value="1"/>
</dbReference>
<dbReference type="PANTHER" id="PTHR43547">
    <property type="entry name" value="TWO-COMPONENT HISTIDINE KINASE"/>
    <property type="match status" value="1"/>
</dbReference>
<gene>
    <name evidence="8" type="ORF">EDD80_102184</name>
</gene>
<dbReference type="GO" id="GO:0000155">
    <property type="term" value="F:phosphorelay sensor kinase activity"/>
    <property type="evidence" value="ECO:0007669"/>
    <property type="project" value="InterPro"/>
</dbReference>
<dbReference type="CDD" id="cd00082">
    <property type="entry name" value="HisKA"/>
    <property type="match status" value="1"/>
</dbReference>
<accession>A0A4V2UU40</accession>
<organism evidence="8 9">
    <name type="scientific">Anseongella ginsenosidimutans</name>
    <dbReference type="NCBI Taxonomy" id="496056"/>
    <lineage>
        <taxon>Bacteria</taxon>
        <taxon>Pseudomonadati</taxon>
        <taxon>Bacteroidota</taxon>
        <taxon>Sphingobacteriia</taxon>
        <taxon>Sphingobacteriales</taxon>
        <taxon>Sphingobacteriaceae</taxon>
        <taxon>Anseongella</taxon>
    </lineage>
</organism>
<keyword evidence="3" id="KW-0597">Phosphoprotein</keyword>
<evidence type="ECO:0000256" key="3">
    <source>
        <dbReference type="ARBA" id="ARBA00022553"/>
    </source>
</evidence>
<dbReference type="SUPFAM" id="SSF55874">
    <property type="entry name" value="ATPase domain of HSP90 chaperone/DNA topoisomerase II/histidine kinase"/>
    <property type="match status" value="1"/>
</dbReference>
<dbReference type="InterPro" id="IPR003594">
    <property type="entry name" value="HATPase_dom"/>
</dbReference>
<evidence type="ECO:0000313" key="9">
    <source>
        <dbReference type="Proteomes" id="UP000295807"/>
    </source>
</evidence>
<dbReference type="OrthoDB" id="921707at2"/>
<keyword evidence="9" id="KW-1185">Reference proteome</keyword>
<evidence type="ECO:0000259" key="7">
    <source>
        <dbReference type="PROSITE" id="PS50109"/>
    </source>
</evidence>
<dbReference type="InterPro" id="IPR036097">
    <property type="entry name" value="HisK_dim/P_sf"/>
</dbReference>